<dbReference type="OrthoDB" id="2160519at2759"/>
<dbReference type="PROSITE" id="PS51886">
    <property type="entry name" value="TLDC"/>
    <property type="match status" value="1"/>
</dbReference>
<dbReference type="Pfam" id="PF07534">
    <property type="entry name" value="TLD"/>
    <property type="match status" value="1"/>
</dbReference>
<organism evidence="2 3">
    <name type="scientific">Glomus cerebriforme</name>
    <dbReference type="NCBI Taxonomy" id="658196"/>
    <lineage>
        <taxon>Eukaryota</taxon>
        <taxon>Fungi</taxon>
        <taxon>Fungi incertae sedis</taxon>
        <taxon>Mucoromycota</taxon>
        <taxon>Glomeromycotina</taxon>
        <taxon>Glomeromycetes</taxon>
        <taxon>Glomerales</taxon>
        <taxon>Glomeraceae</taxon>
        <taxon>Glomus</taxon>
    </lineage>
</organism>
<gene>
    <name evidence="2" type="ORF">C1645_813902</name>
</gene>
<evidence type="ECO:0000313" key="2">
    <source>
        <dbReference type="EMBL" id="RIA97504.1"/>
    </source>
</evidence>
<proteinExistence type="predicted"/>
<sequence length="337" mass="39572">MYCGSFDTTKLQPLKTLINNHDDFIIKNILEIVELTYQKKSLSKLWDFSIQEICCTTNHLFESTKFLTLNPAILEIILKRDDYYDDEITIWENILKWACGQQPIIQQDINKWNKNDFTVMERRLNRFIPLIRFYLISSEDFLLKIYPFKELLSNDLVNNTLGYHMIPNNKLNVNIQAPRSLRCIHSHIIKSQHLNIFANWIDKIEIQNYDNVRYTPYIFNLLYRASRDGNTAAEFHKKCDKKGATMVVINIKNSNQIIGGYNPLEWNSSNTNKATKDICNSHYGPFFGGNDIYINYNVINNATLARQLNVSSYPKLDLPANFSYEFDDYEVFQIIKK</sequence>
<dbReference type="Gene3D" id="1.25.40.420">
    <property type="match status" value="1"/>
</dbReference>
<protein>
    <recommendedName>
        <fullName evidence="1">TLDc domain-containing protein</fullName>
    </recommendedName>
</protein>
<reference evidence="2 3" key="1">
    <citation type="submission" date="2018-06" db="EMBL/GenBank/DDBJ databases">
        <title>Comparative genomics reveals the genomic features of Rhizophagus irregularis, R. cerebriforme, R. diaphanum and Gigaspora rosea, and their symbiotic lifestyle signature.</title>
        <authorList>
            <person name="Morin E."/>
            <person name="San Clemente H."/>
            <person name="Chen E.C.H."/>
            <person name="De La Providencia I."/>
            <person name="Hainaut M."/>
            <person name="Kuo A."/>
            <person name="Kohler A."/>
            <person name="Murat C."/>
            <person name="Tang N."/>
            <person name="Roy S."/>
            <person name="Loubradou J."/>
            <person name="Henrissat B."/>
            <person name="Grigoriev I.V."/>
            <person name="Corradi N."/>
            <person name="Roux C."/>
            <person name="Martin F.M."/>
        </authorList>
    </citation>
    <scope>NUCLEOTIDE SEQUENCE [LARGE SCALE GENOMIC DNA]</scope>
    <source>
        <strain evidence="2 3">DAOM 227022</strain>
    </source>
</reference>
<dbReference type="EMBL" id="QKYT01000028">
    <property type="protein sequence ID" value="RIA97504.1"/>
    <property type="molecule type" value="Genomic_DNA"/>
</dbReference>
<feature type="domain" description="TLDc" evidence="1">
    <location>
        <begin position="187"/>
        <end position="337"/>
    </location>
</feature>
<evidence type="ECO:0000259" key="1">
    <source>
        <dbReference type="PROSITE" id="PS51886"/>
    </source>
</evidence>
<keyword evidence="3" id="KW-1185">Reference proteome</keyword>
<name>A0A397TRK3_9GLOM</name>
<comment type="caution">
    <text evidence="2">The sequence shown here is derived from an EMBL/GenBank/DDBJ whole genome shotgun (WGS) entry which is preliminary data.</text>
</comment>
<dbReference type="InterPro" id="IPR006571">
    <property type="entry name" value="TLDc_dom"/>
</dbReference>
<accession>A0A397TRK3</accession>
<dbReference type="Proteomes" id="UP000265703">
    <property type="component" value="Unassembled WGS sequence"/>
</dbReference>
<dbReference type="AlphaFoldDB" id="A0A397TRK3"/>
<evidence type="ECO:0000313" key="3">
    <source>
        <dbReference type="Proteomes" id="UP000265703"/>
    </source>
</evidence>